<sequence length="98" mass="11463">MPEWGTPVVRESKVEGRCCEYAQGRGWWVSKFTAPGKKAVPDRVFIRNGVVLFVEFKRPGEEPTLQQRNRHRQMKAKGANVTWVDNFEDFKNYLISFE</sequence>
<dbReference type="EMBL" id="MF415410">
    <property type="protein sequence ID" value="ASW27246.1"/>
    <property type="molecule type" value="Genomic_DNA"/>
</dbReference>
<proteinExistence type="predicted"/>
<protein>
    <submittedName>
        <fullName evidence="1">VRR-NUC domain-containing protein</fullName>
    </submittedName>
</protein>
<dbReference type="Gene3D" id="3.40.1350.10">
    <property type="match status" value="1"/>
</dbReference>
<gene>
    <name evidence="1" type="ORF">KPNN137_18</name>
</gene>
<organism evidence="1 2">
    <name type="scientific">Klebsiella phage KPN N137</name>
    <dbReference type="NCBI Taxonomy" id="2024238"/>
    <lineage>
        <taxon>Viruses</taxon>
        <taxon>Duplodnaviria</taxon>
        <taxon>Heunggongvirae</taxon>
        <taxon>Uroviricota</taxon>
        <taxon>Caudoviricetes</taxon>
        <taxon>Casjensviridae</taxon>
        <taxon>Yonseivirus</taxon>
        <taxon>Yonseivirus N137</taxon>
    </lineage>
</organism>
<dbReference type="Proteomes" id="UP000224019">
    <property type="component" value="Segment"/>
</dbReference>
<keyword evidence="2" id="KW-1185">Reference proteome</keyword>
<evidence type="ECO:0000313" key="2">
    <source>
        <dbReference type="Proteomes" id="UP000224019"/>
    </source>
</evidence>
<evidence type="ECO:0000313" key="1">
    <source>
        <dbReference type="EMBL" id="ASW27246.1"/>
    </source>
</evidence>
<accession>A0A286MMM0</accession>
<dbReference type="GO" id="GO:0003676">
    <property type="term" value="F:nucleic acid binding"/>
    <property type="evidence" value="ECO:0007669"/>
    <property type="project" value="InterPro"/>
</dbReference>
<dbReference type="InterPro" id="IPR011856">
    <property type="entry name" value="tRNA_endonuc-like_dom_sf"/>
</dbReference>
<name>A0A286MMM0_9CAUD</name>
<reference evidence="1 2" key="1">
    <citation type="submission" date="2017-06" db="EMBL/GenBank/DDBJ databases">
        <title>Complete Genome Sequence of the Klebsiella phage YMC15/11/N137_KPN_BP.</title>
        <authorList>
            <person name="Jeon J."/>
            <person name="Yong D."/>
            <person name="Lee K."/>
        </authorList>
    </citation>
    <scope>NUCLEOTIDE SEQUENCE [LARGE SCALE GENOMIC DNA]</scope>
</reference>